<evidence type="ECO:0000256" key="4">
    <source>
        <dbReference type="ARBA" id="ARBA00022827"/>
    </source>
</evidence>
<dbReference type="EMBL" id="SZWF01000018">
    <property type="protein sequence ID" value="KAA9393526.1"/>
    <property type="molecule type" value="Genomic_DNA"/>
</dbReference>
<keyword evidence="8" id="KW-1185">Reference proteome</keyword>
<organism evidence="7 8">
    <name type="scientific">Kocuria coralli</name>
    <dbReference type="NCBI Taxonomy" id="1461025"/>
    <lineage>
        <taxon>Bacteria</taxon>
        <taxon>Bacillati</taxon>
        <taxon>Actinomycetota</taxon>
        <taxon>Actinomycetes</taxon>
        <taxon>Micrococcales</taxon>
        <taxon>Micrococcaceae</taxon>
        <taxon>Kocuria</taxon>
    </lineage>
</organism>
<dbReference type="OrthoDB" id="9812555at2"/>
<dbReference type="Proteomes" id="UP000325957">
    <property type="component" value="Unassembled WGS sequence"/>
</dbReference>
<evidence type="ECO:0000256" key="1">
    <source>
        <dbReference type="ARBA" id="ARBA00001974"/>
    </source>
</evidence>
<name>A0A5J5KXH2_9MICC</name>
<sequence length="288" mass="31202">MPSSRSAVEAVARSLTSPRFEVLPTAGAAELVAQHLPPGRIVTVTASPSRGLEATLALAEGLSALGYRAVPHLAARMVTDAEELAEIVTRLRAAGIDEVFIPSGDAAEAGAYPDAFSLLHALDELGRPFASTGITAYPESHPTIPDDMTIQAMWDKRELATTMVSNMTFDPQVVQTWLTRVRRRGVTLPLWLGIPGPVSTAQLLRVASRIGVGDSTRFLTKHPRAVMRLLRPDGFSSESFLRHLGPALAREESRIAGLHVFTFNHVAEAETWRTDLLSRLGKEHHLPA</sequence>
<dbReference type="Gene3D" id="3.20.20.220">
    <property type="match status" value="1"/>
</dbReference>
<comment type="caution">
    <text evidence="7">The sequence shown here is derived from an EMBL/GenBank/DDBJ whole genome shotgun (WGS) entry which is preliminary data.</text>
</comment>
<comment type="cofactor">
    <cofactor evidence="1 6">
        <name>FAD</name>
        <dbReference type="ChEBI" id="CHEBI:57692"/>
    </cofactor>
</comment>
<dbReference type="GO" id="GO:0006555">
    <property type="term" value="P:methionine metabolic process"/>
    <property type="evidence" value="ECO:0007669"/>
    <property type="project" value="InterPro"/>
</dbReference>
<evidence type="ECO:0000256" key="6">
    <source>
        <dbReference type="RuleBase" id="RU003862"/>
    </source>
</evidence>
<dbReference type="GO" id="GO:0035999">
    <property type="term" value="P:tetrahydrofolate interconversion"/>
    <property type="evidence" value="ECO:0007669"/>
    <property type="project" value="UniProtKB-UniPathway"/>
</dbReference>
<proteinExistence type="inferred from homology"/>
<keyword evidence="3 6" id="KW-0285">Flavoprotein</keyword>
<evidence type="ECO:0000256" key="5">
    <source>
        <dbReference type="ARBA" id="ARBA00023002"/>
    </source>
</evidence>
<evidence type="ECO:0000313" key="7">
    <source>
        <dbReference type="EMBL" id="KAA9393526.1"/>
    </source>
</evidence>
<keyword evidence="4 6" id="KW-0274">FAD</keyword>
<dbReference type="InterPro" id="IPR029041">
    <property type="entry name" value="FAD-linked_oxidoreductase-like"/>
</dbReference>
<evidence type="ECO:0000256" key="2">
    <source>
        <dbReference type="ARBA" id="ARBA00004777"/>
    </source>
</evidence>
<accession>A0A5J5KXH2</accession>
<evidence type="ECO:0000313" key="8">
    <source>
        <dbReference type="Proteomes" id="UP000325957"/>
    </source>
</evidence>
<dbReference type="Pfam" id="PF02219">
    <property type="entry name" value="MTHFR"/>
    <property type="match status" value="1"/>
</dbReference>
<reference evidence="7 8" key="1">
    <citation type="submission" date="2019-05" db="EMBL/GenBank/DDBJ databases">
        <title>Kocuria coralli sp. nov., a novel actinobacterium isolated from coral reef seawater.</title>
        <authorList>
            <person name="Li J."/>
        </authorList>
    </citation>
    <scope>NUCLEOTIDE SEQUENCE [LARGE SCALE GENOMIC DNA]</scope>
    <source>
        <strain evidence="7 8">SCSIO 13007</strain>
    </source>
</reference>
<dbReference type="UniPathway" id="UPA00193"/>
<dbReference type="SUPFAM" id="SSF51730">
    <property type="entry name" value="FAD-linked oxidoreductase"/>
    <property type="match status" value="1"/>
</dbReference>
<keyword evidence="5 6" id="KW-0560">Oxidoreductase</keyword>
<comment type="similarity">
    <text evidence="6">Belongs to the methylenetetrahydrofolate reductase family.</text>
</comment>
<dbReference type="GO" id="GO:0004489">
    <property type="term" value="F:methylenetetrahydrofolate reductase [NAD(P)H] activity"/>
    <property type="evidence" value="ECO:0007669"/>
    <property type="project" value="InterPro"/>
</dbReference>
<dbReference type="AlphaFoldDB" id="A0A5J5KXH2"/>
<dbReference type="InterPro" id="IPR003171">
    <property type="entry name" value="Mehydrof_redctse-like"/>
</dbReference>
<evidence type="ECO:0000256" key="3">
    <source>
        <dbReference type="ARBA" id="ARBA00022630"/>
    </source>
</evidence>
<comment type="pathway">
    <text evidence="2 6">One-carbon metabolism; tetrahydrofolate interconversion.</text>
</comment>
<protein>
    <recommendedName>
        <fullName evidence="6">Methylenetetrahydrofolate reductase</fullName>
    </recommendedName>
</protein>
<gene>
    <name evidence="7" type="ORF">FCK90_12020</name>
</gene>